<dbReference type="GO" id="GO:0003676">
    <property type="term" value="F:nucleic acid binding"/>
    <property type="evidence" value="ECO:0007669"/>
    <property type="project" value="InterPro"/>
</dbReference>
<organism evidence="2 3">
    <name type="scientific">Marinifilum flexuosum</name>
    <dbReference type="NCBI Taxonomy" id="1117708"/>
    <lineage>
        <taxon>Bacteria</taxon>
        <taxon>Pseudomonadati</taxon>
        <taxon>Bacteroidota</taxon>
        <taxon>Bacteroidia</taxon>
        <taxon>Marinilabiliales</taxon>
        <taxon>Marinifilaceae</taxon>
    </lineage>
</organism>
<dbReference type="EMBL" id="RAPQ01000008">
    <property type="protein sequence ID" value="RKE03508.1"/>
    <property type="molecule type" value="Genomic_DNA"/>
</dbReference>
<keyword evidence="2" id="KW-0540">Nuclease</keyword>
<evidence type="ECO:0000313" key="3">
    <source>
        <dbReference type="Proteomes" id="UP000284531"/>
    </source>
</evidence>
<dbReference type="CDD" id="cd00085">
    <property type="entry name" value="HNHc"/>
    <property type="match status" value="1"/>
</dbReference>
<dbReference type="Pfam" id="PF01844">
    <property type="entry name" value="HNH"/>
    <property type="match status" value="1"/>
</dbReference>
<evidence type="ECO:0000259" key="1">
    <source>
        <dbReference type="SMART" id="SM00507"/>
    </source>
</evidence>
<reference evidence="2 3" key="1">
    <citation type="submission" date="2018-09" db="EMBL/GenBank/DDBJ databases">
        <title>Genomic Encyclopedia of Archaeal and Bacterial Type Strains, Phase II (KMG-II): from individual species to whole genera.</title>
        <authorList>
            <person name="Goeker M."/>
        </authorList>
    </citation>
    <scope>NUCLEOTIDE SEQUENCE [LARGE SCALE GENOMIC DNA]</scope>
    <source>
        <strain evidence="2 3">DSM 21950</strain>
    </source>
</reference>
<dbReference type="InterPro" id="IPR003615">
    <property type="entry name" value="HNH_nuc"/>
</dbReference>
<dbReference type="AlphaFoldDB" id="A0A419X6X1"/>
<keyword evidence="3" id="KW-1185">Reference proteome</keyword>
<accession>A0A419X6X1</accession>
<dbReference type="InterPro" id="IPR002711">
    <property type="entry name" value="HNH"/>
</dbReference>
<comment type="caution">
    <text evidence="2">The sequence shown here is derived from an EMBL/GenBank/DDBJ whole genome shotgun (WGS) entry which is preliminary data.</text>
</comment>
<name>A0A419X6X1_9BACT</name>
<dbReference type="Pfam" id="PF03235">
    <property type="entry name" value="GmrSD_N"/>
    <property type="match status" value="1"/>
</dbReference>
<feature type="domain" description="HNH nuclease" evidence="1">
    <location>
        <begin position="465"/>
        <end position="517"/>
    </location>
</feature>
<dbReference type="OrthoDB" id="9764212at2"/>
<keyword evidence="2" id="KW-0255">Endonuclease</keyword>
<dbReference type="GO" id="GO:0004519">
    <property type="term" value="F:endonuclease activity"/>
    <property type="evidence" value="ECO:0007669"/>
    <property type="project" value="UniProtKB-KW"/>
</dbReference>
<keyword evidence="2" id="KW-0378">Hydrolase</keyword>
<proteinExistence type="predicted"/>
<sequence length="521" mass="59187">MAKSNLVNLDALIKREDFGCNTEEEESYENFNTISIRDFTRGALVVPNFRKPDFQRETNHWTPNQVLSLLESFINGDLVPSVILWKSPTYIFVIDGGHRLSAIRAWVEDDYGDGAISYEYFGREISPEQKKIAEKTRKLINNSIGSYKQLELQNEKDNLDPSERKRISRIISRGLQVQWVKGDADKAEQSFFKINRQGTPLDDIEELLLVNRKKPIPISARAIIRAGTGHKYWSSFEPEIYEKIGSISKEFHKTLFDPEIKRPIKTLDLPLGGSKSVRTALQILIDFLLITNRNQQGFPEKVCSHEDDINGELTLSVINKSLRLAKRISGNDNGSLGLHPAVYFYGPSGRHSRAMFMGIVDLLSKKVRNNDSLFFNKFTKCRGKLEEILVEKKDLIATILQKHISKNRIEIFSNLIDEMVKRLNNEEVVNDSEIVKIAKLEGKIVLGDSTISGSSFTEEVKSSSFIKNALKTAIKCPICNGYLDPEKSISYDHIIRKQDNGLGSKDNCQLTHPYCNQSIKN</sequence>
<dbReference type="InterPro" id="IPR004919">
    <property type="entry name" value="GmrSD_N"/>
</dbReference>
<dbReference type="Proteomes" id="UP000284531">
    <property type="component" value="Unassembled WGS sequence"/>
</dbReference>
<evidence type="ECO:0000313" key="2">
    <source>
        <dbReference type="EMBL" id="RKE03508.1"/>
    </source>
</evidence>
<protein>
    <submittedName>
        <fullName evidence="2">HNH endonuclease</fullName>
    </submittedName>
</protein>
<gene>
    <name evidence="2" type="ORF">BXY64_0513</name>
</gene>
<dbReference type="Gene3D" id="1.10.30.50">
    <property type="match status" value="1"/>
</dbReference>
<dbReference type="RefSeq" id="WP_120238395.1">
    <property type="nucleotide sequence ID" value="NZ_RAPQ01000008.1"/>
</dbReference>
<dbReference type="SMART" id="SM00507">
    <property type="entry name" value="HNHc"/>
    <property type="match status" value="1"/>
</dbReference>
<dbReference type="GO" id="GO:0008270">
    <property type="term" value="F:zinc ion binding"/>
    <property type="evidence" value="ECO:0007669"/>
    <property type="project" value="InterPro"/>
</dbReference>